<dbReference type="PATRIC" id="fig|702453.3.peg.1358"/>
<dbReference type="InterPro" id="IPR036388">
    <property type="entry name" value="WH-like_DNA-bd_sf"/>
</dbReference>
<feature type="non-terminal residue" evidence="3">
    <location>
        <position position="1"/>
    </location>
</feature>
<sequence length="82" mass="9364">EEMIPDDIPELEGEVTDELYHDAVELVVEMQTASVSMLQRKFRIGYNRAARLIDEMEQRGVVGPHEGSKPRRVNVEANPENE</sequence>
<feature type="domain" description="FtsK gamma" evidence="2">
    <location>
        <begin position="13"/>
        <end position="78"/>
    </location>
</feature>
<protein>
    <submittedName>
        <fullName evidence="3">Stage III sporulation protein E</fullName>
    </submittedName>
</protein>
<organism evidence="3 4">
    <name type="scientific">Listeria seeligeri FSL N1-067</name>
    <dbReference type="NCBI Taxonomy" id="702453"/>
    <lineage>
        <taxon>Bacteria</taxon>
        <taxon>Bacillati</taxon>
        <taxon>Bacillota</taxon>
        <taxon>Bacilli</taxon>
        <taxon>Bacillales</taxon>
        <taxon>Listeriaceae</taxon>
        <taxon>Listeria</taxon>
    </lineage>
</organism>
<evidence type="ECO:0000313" key="3">
    <source>
        <dbReference type="EMBL" id="EFS00177.1"/>
    </source>
</evidence>
<dbReference type="InterPro" id="IPR050206">
    <property type="entry name" value="FtsK/SpoIIIE/SftA"/>
</dbReference>
<dbReference type="Proteomes" id="UP000004302">
    <property type="component" value="Chromosome"/>
</dbReference>
<feature type="region of interest" description="Disordered" evidence="1">
    <location>
        <begin position="60"/>
        <end position="82"/>
    </location>
</feature>
<reference evidence="3 4" key="1">
    <citation type="journal article" date="2010" name="Microbiol. Resour. Announc.">
        <title>Comparative genomics of the bacterial genus Listeria: Genome evolution is characterized by limited gene acquisition and limited gene loss.</title>
        <authorList>
            <person name="den Bakker H.C."/>
            <person name="Cummings C.A."/>
            <person name="Ferreira V."/>
            <person name="Vatta P."/>
            <person name="Orsi R.H."/>
            <person name="Degoricija L."/>
            <person name="Barker M."/>
            <person name="Petrauskene O."/>
            <person name="Furtado M.R."/>
            <person name="Wiedmann M."/>
        </authorList>
    </citation>
    <scope>NUCLEOTIDE SEQUENCE [LARGE SCALE GENOMIC DNA]</scope>
    <source>
        <strain evidence="3 4">FSL N1-067</strain>
    </source>
</reference>
<dbReference type="InterPro" id="IPR036390">
    <property type="entry name" value="WH_DNA-bd_sf"/>
</dbReference>
<dbReference type="Pfam" id="PF09397">
    <property type="entry name" value="FtsK_gamma"/>
    <property type="match status" value="1"/>
</dbReference>
<accession>E3ZQC1</accession>
<proteinExistence type="predicted"/>
<dbReference type="EMBL" id="ADXJ01000640">
    <property type="protein sequence ID" value="EFS00177.1"/>
    <property type="molecule type" value="Genomic_DNA"/>
</dbReference>
<evidence type="ECO:0000256" key="1">
    <source>
        <dbReference type="SAM" id="MobiDB-lite"/>
    </source>
</evidence>
<evidence type="ECO:0000313" key="4">
    <source>
        <dbReference type="Proteomes" id="UP000004302"/>
    </source>
</evidence>
<evidence type="ECO:0000259" key="2">
    <source>
        <dbReference type="SMART" id="SM00843"/>
    </source>
</evidence>
<dbReference type="Gene3D" id="1.10.10.10">
    <property type="entry name" value="Winged helix-like DNA-binding domain superfamily/Winged helix DNA-binding domain"/>
    <property type="match status" value="1"/>
</dbReference>
<dbReference type="AlphaFoldDB" id="E3ZQC1"/>
<dbReference type="PANTHER" id="PTHR22683:SF41">
    <property type="entry name" value="DNA TRANSLOCASE FTSK"/>
    <property type="match status" value="1"/>
</dbReference>
<dbReference type="SUPFAM" id="SSF46785">
    <property type="entry name" value="Winged helix' DNA-binding domain"/>
    <property type="match status" value="1"/>
</dbReference>
<dbReference type="PANTHER" id="PTHR22683">
    <property type="entry name" value="SPORULATION PROTEIN RELATED"/>
    <property type="match status" value="1"/>
</dbReference>
<dbReference type="InterPro" id="IPR018541">
    <property type="entry name" value="Ftsk_gamma"/>
</dbReference>
<dbReference type="SMART" id="SM00843">
    <property type="entry name" value="Ftsk_gamma"/>
    <property type="match status" value="1"/>
</dbReference>
<dbReference type="RefSeq" id="WP_003747602.1">
    <property type="nucleotide sequence ID" value="NZ_CM001051.1"/>
</dbReference>
<gene>
    <name evidence="3" type="ORF">NT03LS_1665a</name>
</gene>
<dbReference type="HOGENOM" id="CLU_2377699_0_0_9"/>
<name>E3ZQC1_LISSE</name>
<comment type="caution">
    <text evidence="3">The sequence shown here is derived from an EMBL/GenBank/DDBJ whole genome shotgun (WGS) entry which is preliminary data.</text>
</comment>